<evidence type="ECO:0000256" key="1">
    <source>
        <dbReference type="SAM" id="Phobius"/>
    </source>
</evidence>
<dbReference type="RefSeq" id="WP_062418597.1">
    <property type="nucleotide sequence ID" value="NZ_DF967974.1"/>
</dbReference>
<name>A0A0P6Y6C9_9CHLR</name>
<feature type="transmembrane region" description="Helical" evidence="1">
    <location>
        <begin position="385"/>
        <end position="403"/>
    </location>
</feature>
<accession>A0A0P6Y6C9</accession>
<keyword evidence="1" id="KW-0472">Membrane</keyword>
<keyword evidence="3" id="KW-1185">Reference proteome</keyword>
<keyword evidence="1" id="KW-0812">Transmembrane</keyword>
<feature type="transmembrane region" description="Helical" evidence="1">
    <location>
        <begin position="322"/>
        <end position="343"/>
    </location>
</feature>
<evidence type="ECO:0008006" key="4">
    <source>
        <dbReference type="Google" id="ProtNLM"/>
    </source>
</evidence>
<dbReference type="Proteomes" id="UP000050501">
    <property type="component" value="Unassembled WGS sequence"/>
</dbReference>
<dbReference type="EMBL" id="LGCM01000027">
    <property type="protein sequence ID" value="KPL85111.1"/>
    <property type="molecule type" value="Genomic_DNA"/>
</dbReference>
<comment type="caution">
    <text evidence="2">The sequence shown here is derived from an EMBL/GenBank/DDBJ whole genome shotgun (WGS) entry which is preliminary data.</text>
</comment>
<reference evidence="2 3" key="1">
    <citation type="submission" date="2015-07" db="EMBL/GenBank/DDBJ databases">
        <title>Genome sequence of Levilinea saccharolytica DSM 16555.</title>
        <authorList>
            <person name="Hemp J."/>
            <person name="Ward L.M."/>
            <person name="Pace L.A."/>
            <person name="Fischer W.W."/>
        </authorList>
    </citation>
    <scope>NUCLEOTIDE SEQUENCE [LARGE SCALE GENOMIC DNA]</scope>
    <source>
        <strain evidence="2 3">KIBI-1</strain>
    </source>
</reference>
<feature type="transmembrane region" description="Helical" evidence="1">
    <location>
        <begin position="135"/>
        <end position="153"/>
    </location>
</feature>
<feature type="transmembrane region" description="Helical" evidence="1">
    <location>
        <begin position="12"/>
        <end position="34"/>
    </location>
</feature>
<feature type="transmembrane region" description="Helical" evidence="1">
    <location>
        <begin position="106"/>
        <end position="123"/>
    </location>
</feature>
<feature type="transmembrane region" description="Helical" evidence="1">
    <location>
        <begin position="210"/>
        <end position="229"/>
    </location>
</feature>
<keyword evidence="1" id="KW-1133">Transmembrane helix</keyword>
<feature type="transmembrane region" description="Helical" evidence="1">
    <location>
        <begin position="358"/>
        <end position="378"/>
    </location>
</feature>
<feature type="transmembrane region" description="Helical" evidence="1">
    <location>
        <begin position="160"/>
        <end position="181"/>
    </location>
</feature>
<protein>
    <recommendedName>
        <fullName evidence="4">Glycosyltransferase RgtA/B/C/D-like domain-containing protein</fullName>
    </recommendedName>
</protein>
<dbReference type="STRING" id="229921.ADN01_07010"/>
<proteinExistence type="predicted"/>
<dbReference type="OrthoDB" id="148359at2"/>
<organism evidence="2 3">
    <name type="scientific">Levilinea saccharolytica</name>
    <dbReference type="NCBI Taxonomy" id="229921"/>
    <lineage>
        <taxon>Bacteria</taxon>
        <taxon>Bacillati</taxon>
        <taxon>Chloroflexota</taxon>
        <taxon>Anaerolineae</taxon>
        <taxon>Anaerolineales</taxon>
        <taxon>Anaerolineaceae</taxon>
        <taxon>Levilinea</taxon>
    </lineage>
</organism>
<evidence type="ECO:0000313" key="2">
    <source>
        <dbReference type="EMBL" id="KPL85111.1"/>
    </source>
</evidence>
<gene>
    <name evidence="2" type="ORF">ADN01_07010</name>
</gene>
<evidence type="ECO:0000313" key="3">
    <source>
        <dbReference type="Proteomes" id="UP000050501"/>
    </source>
</evidence>
<sequence>MFKRFWSWLRFPAFLLILCIASYGLLASALGFYWDDWPMVWFAHTLGPAGFTQVFSSDRPFLAGIYVITTALFQTSPLPWQIFGLVTRWLTALAVYWTVQKIWPERRMAAAWVAVLFAVFPGFKQQPISVVYSNGFILLASYILSLGCMLAAVRQPQRRWLWTVLGVLTFALCTFSTEYYVGLDLIRPILLWLVLREYIPTWKERAKSAFFHWLPYLGAMLAFLIWRVFVFEFPTYQPELIDAAAASPVAAAGGLLYRVVQDVFTSSWLVWALPFRFPALEDFANVSGAAFWLITTASLLLTLLAVLRFLPEESAEPHKRVAWSHQAMIVGGLAMLFAGWPFWITNLPLGVQFPWDRFSLAFMLGSCIFAVGLLEWLLRKHLQRVVLLSLVVAMAVGSNFETANSYRREWITQKDFFWQLSWRAPALKPNTLLVTQKMPLIYYSDNSLTAPLNWLYAPDNHTNTLPYFLAFTEVRLGAAIPALEKGLPVVQEYRSARFESSTDQALVYFYSPPGCLRLLSPSRDDDLPILPREVRKALKISHLNQVIPDPASPASPPAHIFGAEPEHGWCYYYQKADLARQTGNWEQVVSLGEEAFSKGFEPAEPSEYMLFVEGYARAGRWQPAADMAVKTDQLAHSLQSPLCRLLSRLEAKTAPQGADAQALAGAREQIECPQ</sequence>
<dbReference type="AlphaFoldDB" id="A0A0P6Y6C9"/>
<feature type="transmembrane region" description="Helical" evidence="1">
    <location>
        <begin position="289"/>
        <end position="310"/>
    </location>
</feature>